<dbReference type="GO" id="GO:0006952">
    <property type="term" value="P:defense response"/>
    <property type="evidence" value="ECO:0007669"/>
    <property type="project" value="UniProtKB-KW"/>
</dbReference>
<keyword evidence="4" id="KW-0067">ATP-binding</keyword>
<dbReference type="InterPro" id="IPR027417">
    <property type="entry name" value="P-loop_NTPase"/>
</dbReference>
<feature type="domain" description="NB-ARC" evidence="5">
    <location>
        <begin position="157"/>
        <end position="291"/>
    </location>
</feature>
<evidence type="ECO:0000313" key="7">
    <source>
        <dbReference type="Proteomes" id="UP000653305"/>
    </source>
</evidence>
<dbReference type="Gene3D" id="3.40.50.300">
    <property type="entry name" value="P-loop containing nucleotide triphosphate hydrolases"/>
    <property type="match status" value="1"/>
</dbReference>
<dbReference type="PRINTS" id="PR00364">
    <property type="entry name" value="DISEASERSIST"/>
</dbReference>
<accession>A0A830CVA2</accession>
<dbReference type="FunFam" id="3.40.50.300:FF:001091">
    <property type="entry name" value="Probable disease resistance protein At1g61300"/>
    <property type="match status" value="1"/>
</dbReference>
<dbReference type="Pfam" id="PF00931">
    <property type="entry name" value="NB-ARC"/>
    <property type="match status" value="1"/>
</dbReference>
<keyword evidence="2" id="KW-0547">Nucleotide-binding</keyword>
<keyword evidence="3" id="KW-0611">Plant defense</keyword>
<organism evidence="6 7">
    <name type="scientific">Phtheirospermum japonicum</name>
    <dbReference type="NCBI Taxonomy" id="374723"/>
    <lineage>
        <taxon>Eukaryota</taxon>
        <taxon>Viridiplantae</taxon>
        <taxon>Streptophyta</taxon>
        <taxon>Embryophyta</taxon>
        <taxon>Tracheophyta</taxon>
        <taxon>Spermatophyta</taxon>
        <taxon>Magnoliopsida</taxon>
        <taxon>eudicotyledons</taxon>
        <taxon>Gunneridae</taxon>
        <taxon>Pentapetalae</taxon>
        <taxon>asterids</taxon>
        <taxon>lamiids</taxon>
        <taxon>Lamiales</taxon>
        <taxon>Orobanchaceae</taxon>
        <taxon>Orobanchaceae incertae sedis</taxon>
        <taxon>Phtheirospermum</taxon>
    </lineage>
</organism>
<reference evidence="6" key="1">
    <citation type="submission" date="2020-07" db="EMBL/GenBank/DDBJ databases">
        <title>Ethylene signaling mediates host invasion by parasitic plants.</title>
        <authorList>
            <person name="Yoshida S."/>
        </authorList>
    </citation>
    <scope>NUCLEOTIDE SEQUENCE</scope>
    <source>
        <strain evidence="6">Okayama</strain>
    </source>
</reference>
<dbReference type="Proteomes" id="UP000653305">
    <property type="component" value="Unassembled WGS sequence"/>
</dbReference>
<dbReference type="AlphaFoldDB" id="A0A830CVA2"/>
<name>A0A830CVA2_9LAMI</name>
<dbReference type="PANTHER" id="PTHR19338">
    <property type="entry name" value="TRANSLOCASE OF INNER MITOCHONDRIAL MEMBRANE 13 HOMOLOG"/>
    <property type="match status" value="1"/>
</dbReference>
<proteinExistence type="inferred from homology"/>
<dbReference type="Gene3D" id="1.20.5.4130">
    <property type="match status" value="1"/>
</dbReference>
<dbReference type="GO" id="GO:0005524">
    <property type="term" value="F:ATP binding"/>
    <property type="evidence" value="ECO:0007669"/>
    <property type="project" value="UniProtKB-KW"/>
</dbReference>
<gene>
    <name evidence="6" type="ORF">PHJA_002524900</name>
</gene>
<sequence>MAAYAALVSLSHIFDQIQNHPRPPISLDKEQLQSLTEKVMFLQDFLERYTNINGGGTEEAEALESRITDAAYAVEDIIESHIVDQIEAHVKNNCGVDFYQGLQKLIEVMDWIKIEVTEIKKETEIQLNTNDSICADSLSGSRSMGQNTMVGFGDVLIEDLLDKLTGQQSNLQIVPIVGMGGIGKTTLARSIYAKPLIVEHFDFRGWATISQGFNSKEILLQVLLCLKTTGSKESFIQMTEHELGETLYKSLSGRRYLIVMDDIWSIEAWDRVRFFFPEYNNGSRIVITTRLLN</sequence>
<comment type="similarity">
    <text evidence="1">Belongs to the disease resistance NB-LRR family.</text>
</comment>
<dbReference type="InterPro" id="IPR002182">
    <property type="entry name" value="NB-ARC"/>
</dbReference>
<dbReference type="PANTHER" id="PTHR19338:SF60">
    <property type="entry name" value="NB-ARC DOMAIN-CONTAINING PROTEIN"/>
    <property type="match status" value="1"/>
</dbReference>
<dbReference type="OrthoDB" id="911829at2759"/>
<evidence type="ECO:0000256" key="2">
    <source>
        <dbReference type="ARBA" id="ARBA00022741"/>
    </source>
</evidence>
<keyword evidence="7" id="KW-1185">Reference proteome</keyword>
<evidence type="ECO:0000259" key="5">
    <source>
        <dbReference type="Pfam" id="PF00931"/>
    </source>
</evidence>
<evidence type="ECO:0000313" key="6">
    <source>
        <dbReference type="EMBL" id="GFQ03811.1"/>
    </source>
</evidence>
<evidence type="ECO:0000256" key="1">
    <source>
        <dbReference type="ARBA" id="ARBA00008894"/>
    </source>
</evidence>
<dbReference type="SUPFAM" id="SSF52540">
    <property type="entry name" value="P-loop containing nucleoside triphosphate hydrolases"/>
    <property type="match status" value="1"/>
</dbReference>
<evidence type="ECO:0000256" key="4">
    <source>
        <dbReference type="ARBA" id="ARBA00022840"/>
    </source>
</evidence>
<protein>
    <submittedName>
        <fullName evidence="6">Disease resistance protein rpp13</fullName>
    </submittedName>
</protein>
<dbReference type="GO" id="GO:0043531">
    <property type="term" value="F:ADP binding"/>
    <property type="evidence" value="ECO:0007669"/>
    <property type="project" value="InterPro"/>
</dbReference>
<evidence type="ECO:0000256" key="3">
    <source>
        <dbReference type="ARBA" id="ARBA00022821"/>
    </source>
</evidence>
<comment type="caution">
    <text evidence="6">The sequence shown here is derived from an EMBL/GenBank/DDBJ whole genome shotgun (WGS) entry which is preliminary data.</text>
</comment>
<dbReference type="EMBL" id="BMAC01000873">
    <property type="protein sequence ID" value="GFQ03811.1"/>
    <property type="molecule type" value="Genomic_DNA"/>
</dbReference>